<dbReference type="PROSITE" id="PS51819">
    <property type="entry name" value="VOC"/>
    <property type="match status" value="1"/>
</dbReference>
<evidence type="ECO:0000259" key="1">
    <source>
        <dbReference type="PROSITE" id="PS51819"/>
    </source>
</evidence>
<dbReference type="Pfam" id="PF00903">
    <property type="entry name" value="Glyoxalase"/>
    <property type="match status" value="1"/>
</dbReference>
<feature type="domain" description="VOC" evidence="1">
    <location>
        <begin position="1"/>
        <end position="119"/>
    </location>
</feature>
<dbReference type="Gene3D" id="3.10.180.10">
    <property type="entry name" value="2,3-Dihydroxybiphenyl 1,2-Dioxygenase, domain 1"/>
    <property type="match status" value="1"/>
</dbReference>
<dbReference type="CDD" id="cd07262">
    <property type="entry name" value="VOC_like"/>
    <property type="match status" value="1"/>
</dbReference>
<reference evidence="2 3" key="1">
    <citation type="journal article" date="2013" name="Antonie Van Leeuwenhoek">
        <title>Dongia rigui sp. nov., isolated from freshwater of a large wetland in Korea.</title>
        <authorList>
            <person name="Baik K.S."/>
            <person name="Hwang Y.M."/>
            <person name="Choi J.S."/>
            <person name="Kwon J."/>
            <person name="Seong C.N."/>
        </authorList>
    </citation>
    <scope>NUCLEOTIDE SEQUENCE [LARGE SCALE GENOMIC DNA]</scope>
    <source>
        <strain evidence="2 3">04SU4-P</strain>
    </source>
</reference>
<dbReference type="SUPFAM" id="SSF54593">
    <property type="entry name" value="Glyoxalase/Bleomycin resistance protein/Dihydroxybiphenyl dioxygenase"/>
    <property type="match status" value="1"/>
</dbReference>
<dbReference type="PANTHER" id="PTHR35006:SF2">
    <property type="entry name" value="GLYOXALASE FAMILY PROTEIN (AFU_ORTHOLOGUE AFUA_5G14830)"/>
    <property type="match status" value="1"/>
</dbReference>
<proteinExistence type="predicted"/>
<keyword evidence="3" id="KW-1185">Reference proteome</keyword>
<dbReference type="Proteomes" id="UP001271769">
    <property type="component" value="Unassembled WGS sequence"/>
</dbReference>
<evidence type="ECO:0000313" key="3">
    <source>
        <dbReference type="Proteomes" id="UP001271769"/>
    </source>
</evidence>
<dbReference type="InterPro" id="IPR004360">
    <property type="entry name" value="Glyas_Fos-R_dOase_dom"/>
</dbReference>
<gene>
    <name evidence="2" type="ORF">SMD31_04450</name>
</gene>
<comment type="caution">
    <text evidence="2">The sequence shown here is derived from an EMBL/GenBank/DDBJ whole genome shotgun (WGS) entry which is preliminary data.</text>
</comment>
<sequence length="121" mass="12477">MFDHLGLHVKDVAASVAFYKAVMAPLGAKVCSQDENGAGLGPDGNAVLWLYAHKGAKGPGSHIAFTAPDRKAVEKFHAAGLKAGGKDNGGAGLRADYSPTYFAAFLIDPDGNNVEAVYMGA</sequence>
<accession>A0ABU5DVB5</accession>
<protein>
    <submittedName>
        <fullName evidence="2">VOC family protein</fullName>
    </submittedName>
</protein>
<dbReference type="PANTHER" id="PTHR35006">
    <property type="entry name" value="GLYOXALASE FAMILY PROTEIN (AFU_ORTHOLOGUE AFUA_5G14830)"/>
    <property type="match status" value="1"/>
</dbReference>
<evidence type="ECO:0000313" key="2">
    <source>
        <dbReference type="EMBL" id="MDY0871153.1"/>
    </source>
</evidence>
<name>A0ABU5DVB5_9PROT</name>
<organism evidence="2 3">
    <name type="scientific">Dongia rigui</name>
    <dbReference type="NCBI Taxonomy" id="940149"/>
    <lineage>
        <taxon>Bacteria</taxon>
        <taxon>Pseudomonadati</taxon>
        <taxon>Pseudomonadota</taxon>
        <taxon>Alphaproteobacteria</taxon>
        <taxon>Rhodospirillales</taxon>
        <taxon>Dongiaceae</taxon>
        <taxon>Dongia</taxon>
    </lineage>
</organism>
<dbReference type="InterPro" id="IPR037523">
    <property type="entry name" value="VOC_core"/>
</dbReference>
<dbReference type="InterPro" id="IPR029068">
    <property type="entry name" value="Glyas_Bleomycin-R_OHBP_Dase"/>
</dbReference>
<dbReference type="EMBL" id="JAXCLX010000001">
    <property type="protein sequence ID" value="MDY0871153.1"/>
    <property type="molecule type" value="Genomic_DNA"/>
</dbReference>
<dbReference type="RefSeq" id="WP_320499519.1">
    <property type="nucleotide sequence ID" value="NZ_JAXCLX010000001.1"/>
</dbReference>